<evidence type="ECO:0000256" key="2">
    <source>
        <dbReference type="ARBA" id="ARBA00022679"/>
    </source>
</evidence>
<evidence type="ECO:0000313" key="9">
    <source>
        <dbReference type="Proteomes" id="UP000591131"/>
    </source>
</evidence>
<keyword evidence="3 5" id="KW-0949">S-adenosyl-L-methionine</keyword>
<dbReference type="EMBL" id="JAAPAO010000033">
    <property type="protein sequence ID" value="KAF4676518.1"/>
    <property type="molecule type" value="Genomic_DNA"/>
</dbReference>
<dbReference type="SUPFAM" id="SSF53335">
    <property type="entry name" value="S-adenosyl-L-methionine-dependent methyltransferases"/>
    <property type="match status" value="1"/>
</dbReference>
<dbReference type="Pfam" id="PF01189">
    <property type="entry name" value="Methyltr_RsmB-F"/>
    <property type="match status" value="1"/>
</dbReference>
<keyword evidence="2 5" id="KW-0808">Transferase</keyword>
<evidence type="ECO:0000256" key="4">
    <source>
        <dbReference type="ARBA" id="ARBA00022884"/>
    </source>
</evidence>
<evidence type="ECO:0000313" key="8">
    <source>
        <dbReference type="EMBL" id="KAF4676518.1"/>
    </source>
</evidence>
<evidence type="ECO:0000256" key="1">
    <source>
        <dbReference type="ARBA" id="ARBA00022603"/>
    </source>
</evidence>
<dbReference type="InterPro" id="IPR029063">
    <property type="entry name" value="SAM-dependent_MTases_sf"/>
</dbReference>
<feature type="compositionally biased region" description="Basic and acidic residues" evidence="6">
    <location>
        <begin position="409"/>
        <end position="420"/>
    </location>
</feature>
<comment type="caution">
    <text evidence="8">The sequence shown here is derived from an EMBL/GenBank/DDBJ whole genome shotgun (WGS) entry which is preliminary data.</text>
</comment>
<dbReference type="Pfam" id="PF25376">
    <property type="entry name" value="Pre-PUA_NSUN2"/>
    <property type="match status" value="1"/>
</dbReference>
<evidence type="ECO:0000256" key="5">
    <source>
        <dbReference type="PROSITE-ProRule" id="PRU01023"/>
    </source>
</evidence>
<feature type="binding site" evidence="5">
    <location>
        <position position="180"/>
    </location>
    <ligand>
        <name>S-adenosyl-L-methionine</name>
        <dbReference type="ChEBI" id="CHEBI:59789"/>
    </ligand>
</feature>
<accession>A0A7J6MY14</accession>
<sequence length="643" mass="71313">MPGLFKSHEDFNAMKDTMKTPLPVSIRINPSAPLWKDVAQRCEDLSKEPSVVDDSSDEDDIVKKGMKSRALDWYFDGYSEATPRRCWQWDSLGRKDVKKKAELKELKQWFVSQELRGCVARQEAVSMIPALFANIDRSDLTVMDMCAAPGSKTCQMIEGLSNTCPGDEFSIPEGLVLANDIEWKRANMLAHQVLRLNSPASGVVNFDASCFPVLWDEDGKQVLFDRVLCDVPCTSDGTMRKNPDIWREWKTDNSIAIHHRQFRILLRGLELAKPGGRVVYSTCSLNPIEDEAVVAAALAKFNGKVKLVPGPQAVGGRPGLKTWTVSPPGDAATHIDKYEDTPDKYKVKMLSSMWPPTDDAIKDQLTNCRRFLPHDLNAGGFFVAAFEKLSDESIKESTEEEGDTNTSDKPIERGRAAADRREAKPICKEYFPCPKESLDVIREFYGISEDMIPDDVLWCRKDQPKKVFLLSKAAVRMVKSKTRSPFRVANLGVRAFQLVEIKHPKDENAAKAPPNWRIGQDGAPALLPILNRVPKEKRQVIEIPTLKALAQLLDKKEATLEELGCSSSNKSSMKPGGIIATLPSSYNIHGGAVAIACMLAQSGKVQCYMDKLQAGALLEAVNNAIGENDKERANNGQTTSTSD</sequence>
<dbReference type="GO" id="GO:0003723">
    <property type="term" value="F:RNA binding"/>
    <property type="evidence" value="ECO:0007669"/>
    <property type="project" value="UniProtKB-UniRule"/>
</dbReference>
<dbReference type="PANTHER" id="PTHR22808">
    <property type="entry name" value="NCL1 YEAST -RELATED NOL1/NOP2/FMU SUN DOMAIN-CONTAINING"/>
    <property type="match status" value="1"/>
</dbReference>
<dbReference type="GO" id="GO:0001510">
    <property type="term" value="P:RNA methylation"/>
    <property type="evidence" value="ECO:0007669"/>
    <property type="project" value="InterPro"/>
</dbReference>
<dbReference type="InterPro" id="IPR057285">
    <property type="entry name" value="Pre-PUA_NSUN2"/>
</dbReference>
<feature type="binding site" evidence="5">
    <location>
        <begin position="146"/>
        <end position="152"/>
    </location>
    <ligand>
        <name>S-adenosyl-L-methionine</name>
        <dbReference type="ChEBI" id="CHEBI:59789"/>
    </ligand>
</feature>
<dbReference type="OrthoDB" id="6093671at2759"/>
<evidence type="ECO:0000256" key="6">
    <source>
        <dbReference type="SAM" id="MobiDB-lite"/>
    </source>
</evidence>
<gene>
    <name evidence="8" type="ORF">FOL47_005954</name>
</gene>
<proteinExistence type="inferred from homology"/>
<dbReference type="InterPro" id="IPR023267">
    <property type="entry name" value="RCMT"/>
</dbReference>
<feature type="domain" description="SAM-dependent MTase RsmB/NOP-type" evidence="7">
    <location>
        <begin position="14"/>
        <end position="389"/>
    </location>
</feature>
<evidence type="ECO:0000256" key="3">
    <source>
        <dbReference type="ARBA" id="ARBA00022691"/>
    </source>
</evidence>
<dbReference type="Proteomes" id="UP000591131">
    <property type="component" value="Unassembled WGS sequence"/>
</dbReference>
<feature type="binding site" evidence="5">
    <location>
        <position position="230"/>
    </location>
    <ligand>
        <name>S-adenosyl-L-methionine</name>
        <dbReference type="ChEBI" id="CHEBI:59789"/>
    </ligand>
</feature>
<dbReference type="Gene3D" id="3.40.50.150">
    <property type="entry name" value="Vaccinia Virus protein VP39"/>
    <property type="match status" value="1"/>
</dbReference>
<dbReference type="InterPro" id="IPR001678">
    <property type="entry name" value="MeTrfase_RsmB-F_NOP2_dom"/>
</dbReference>
<reference evidence="8 9" key="1">
    <citation type="submission" date="2020-04" db="EMBL/GenBank/DDBJ databases">
        <title>Perkinsus chesapeaki whole genome sequence.</title>
        <authorList>
            <person name="Bogema D.R."/>
        </authorList>
    </citation>
    <scope>NUCLEOTIDE SEQUENCE [LARGE SCALE GENOMIC DNA]</scope>
    <source>
        <strain evidence="8">ATCC PRA-425</strain>
    </source>
</reference>
<protein>
    <recommendedName>
        <fullName evidence="7">SAM-dependent MTase RsmB/NOP-type domain-containing protein</fullName>
    </recommendedName>
</protein>
<comment type="similarity">
    <text evidence="5">Belongs to the class I-like SAM-binding methyltransferase superfamily. RsmB/NOP family.</text>
</comment>
<dbReference type="InterPro" id="IPR049560">
    <property type="entry name" value="MeTrfase_RsmB-F_NOP2_cat"/>
</dbReference>
<dbReference type="AlphaFoldDB" id="A0A7J6MY14"/>
<keyword evidence="1 5" id="KW-0489">Methyltransferase</keyword>
<evidence type="ECO:0000259" key="7">
    <source>
        <dbReference type="PROSITE" id="PS51686"/>
    </source>
</evidence>
<feature type="active site" description="Nucleophile" evidence="5">
    <location>
        <position position="283"/>
    </location>
</feature>
<dbReference type="GO" id="GO:0008173">
    <property type="term" value="F:RNA methyltransferase activity"/>
    <property type="evidence" value="ECO:0007669"/>
    <property type="project" value="InterPro"/>
</dbReference>
<organism evidence="8 9">
    <name type="scientific">Perkinsus chesapeaki</name>
    <name type="common">Clam parasite</name>
    <name type="synonym">Perkinsus andrewsi</name>
    <dbReference type="NCBI Taxonomy" id="330153"/>
    <lineage>
        <taxon>Eukaryota</taxon>
        <taxon>Sar</taxon>
        <taxon>Alveolata</taxon>
        <taxon>Perkinsozoa</taxon>
        <taxon>Perkinsea</taxon>
        <taxon>Perkinsida</taxon>
        <taxon>Perkinsidae</taxon>
        <taxon>Perkinsus</taxon>
    </lineage>
</organism>
<feature type="binding site" evidence="5">
    <location>
        <position position="207"/>
    </location>
    <ligand>
        <name>S-adenosyl-L-methionine</name>
        <dbReference type="ChEBI" id="CHEBI:59789"/>
    </ligand>
</feature>
<dbReference type="PROSITE" id="PS51686">
    <property type="entry name" value="SAM_MT_RSMB_NOP"/>
    <property type="match status" value="1"/>
</dbReference>
<feature type="region of interest" description="Disordered" evidence="6">
    <location>
        <begin position="393"/>
        <end position="420"/>
    </location>
</feature>
<dbReference type="PANTHER" id="PTHR22808:SF1">
    <property type="entry name" value="RNA CYTOSINE-C(5)-METHYLTRANSFERASE NSUN2-RELATED"/>
    <property type="match status" value="1"/>
</dbReference>
<keyword evidence="4 5" id="KW-0694">RNA-binding</keyword>
<keyword evidence="9" id="KW-1185">Reference proteome</keyword>
<dbReference type="PRINTS" id="PR02008">
    <property type="entry name" value="RCMTFAMILY"/>
</dbReference>
<name>A0A7J6MY14_PERCH</name>